<protein>
    <recommendedName>
        <fullName evidence="1">PilZ domain-containing protein</fullName>
    </recommendedName>
</protein>
<feature type="domain" description="PilZ" evidence="1">
    <location>
        <begin position="35"/>
        <end position="138"/>
    </location>
</feature>
<dbReference type="Gene3D" id="2.40.10.220">
    <property type="entry name" value="predicted glycosyltransferase like domains"/>
    <property type="match status" value="1"/>
</dbReference>
<evidence type="ECO:0000259" key="1">
    <source>
        <dbReference type="Pfam" id="PF07238"/>
    </source>
</evidence>
<evidence type="ECO:0000313" key="2">
    <source>
        <dbReference type="EMBL" id="GAH07165.1"/>
    </source>
</evidence>
<comment type="caution">
    <text evidence="2">The sequence shown here is derived from an EMBL/GenBank/DDBJ whole genome shotgun (WGS) entry which is preliminary data.</text>
</comment>
<dbReference type="Pfam" id="PF07238">
    <property type="entry name" value="PilZ"/>
    <property type="match status" value="1"/>
</dbReference>
<dbReference type="InterPro" id="IPR009875">
    <property type="entry name" value="PilZ_domain"/>
</dbReference>
<proteinExistence type="predicted"/>
<organism evidence="2">
    <name type="scientific">marine sediment metagenome</name>
    <dbReference type="NCBI Taxonomy" id="412755"/>
    <lineage>
        <taxon>unclassified sequences</taxon>
        <taxon>metagenomes</taxon>
        <taxon>ecological metagenomes</taxon>
    </lineage>
</organism>
<gene>
    <name evidence="2" type="ORF">S01H4_59261</name>
</gene>
<name>X1DFT4_9ZZZZ</name>
<sequence>MQKWRTEAPNLANQLQDYCAQLEPIKNLLQKKELERRAHRRYALSGDAAIRIMDRPGMKVFNGDFSDISTSGISFIMNTSPKSAELLLGCRLNLKFTLPEAFPEIRIDQDGRIVGVHGQMYNEYLINVKWDEPLDNGIIERIKLMG</sequence>
<dbReference type="GO" id="GO:0035438">
    <property type="term" value="F:cyclic-di-GMP binding"/>
    <property type="evidence" value="ECO:0007669"/>
    <property type="project" value="InterPro"/>
</dbReference>
<reference evidence="2" key="1">
    <citation type="journal article" date="2014" name="Front. Microbiol.">
        <title>High frequency of phylogenetically diverse reductive dehalogenase-homologous genes in deep subseafloor sedimentary metagenomes.</title>
        <authorList>
            <person name="Kawai M."/>
            <person name="Futagami T."/>
            <person name="Toyoda A."/>
            <person name="Takaki Y."/>
            <person name="Nishi S."/>
            <person name="Hori S."/>
            <person name="Arai W."/>
            <person name="Tsubouchi T."/>
            <person name="Morono Y."/>
            <person name="Uchiyama I."/>
            <person name="Ito T."/>
            <person name="Fujiyama A."/>
            <person name="Inagaki F."/>
            <person name="Takami H."/>
        </authorList>
    </citation>
    <scope>NUCLEOTIDE SEQUENCE</scope>
    <source>
        <strain evidence="2">Expedition CK06-06</strain>
    </source>
</reference>
<accession>X1DFT4</accession>
<dbReference type="AlphaFoldDB" id="X1DFT4"/>
<dbReference type="EMBL" id="BART01034730">
    <property type="protein sequence ID" value="GAH07165.1"/>
    <property type="molecule type" value="Genomic_DNA"/>
</dbReference>